<dbReference type="Pfam" id="PF24043">
    <property type="entry name" value="DUF7352"/>
    <property type="match status" value="1"/>
</dbReference>
<reference evidence="2 3" key="1">
    <citation type="journal article" date="2015" name="PLoS ONE">
        <title>Lysis to Kill: Evaluation of the Lytic Abilities, and Genomics of Nine Bacteriophages Infective for Gordonia spp. and Their Potential Use in Activated Sludge Foam Biocontrol.</title>
        <authorList>
            <person name="Dyson Z.A."/>
            <person name="Tucci J."/>
            <person name="Seviour R.J."/>
            <person name="Petrovski S."/>
        </authorList>
    </citation>
    <scope>NUCLEOTIDE SEQUENCE [LARGE SCALE GENOMIC DNA]</scope>
</reference>
<evidence type="ECO:0000313" key="3">
    <source>
        <dbReference type="Proteomes" id="UP000204451"/>
    </source>
</evidence>
<sequence>MPLNKTIHKKALDLVDRQTVALPGFAGTILDVKFQYNRPTIWYEVDKRALDAGIEYEVDIHVVGTGHEIPPAQEYIGTIMNESGTFVWHLYHSEYREVGR</sequence>
<dbReference type="RefSeq" id="YP_009188608.1">
    <property type="nucleotide sequence ID" value="NC_028668.1"/>
</dbReference>
<organism evidence="2 3">
    <name type="scientific">Gordonia phage GMA3</name>
    <dbReference type="NCBI Taxonomy" id="1647284"/>
    <lineage>
        <taxon>Viruses</taxon>
        <taxon>Duplodnaviria</taxon>
        <taxon>Heunggongvirae</taxon>
        <taxon>Uroviricota</taxon>
        <taxon>Caudoviricetes</taxon>
        <taxon>Gamtrevirus</taxon>
        <taxon>Gamtrevirus GMA3</taxon>
    </lineage>
</organism>
<proteinExistence type="predicted"/>
<name>A0A0K0NKZ5_9CAUD</name>
<dbReference type="InterPro" id="IPR055776">
    <property type="entry name" value="DUF7352"/>
</dbReference>
<evidence type="ECO:0000313" key="2">
    <source>
        <dbReference type="EMBL" id="AKL88217.1"/>
    </source>
</evidence>
<keyword evidence="3" id="KW-1185">Reference proteome</keyword>
<gene>
    <name evidence="2" type="ORF">GMA3_40</name>
</gene>
<accession>A0A0K0NKZ5</accession>
<feature type="domain" description="DUF7352" evidence="1">
    <location>
        <begin position="4"/>
        <end position="94"/>
    </location>
</feature>
<dbReference type="Proteomes" id="UP000204451">
    <property type="component" value="Segment"/>
</dbReference>
<dbReference type="KEGG" id="vg:26516911"/>
<protein>
    <recommendedName>
        <fullName evidence="1">DUF7352 domain-containing protein</fullName>
    </recommendedName>
</protein>
<dbReference type="EMBL" id="KR063279">
    <property type="protein sequence ID" value="AKL88217.1"/>
    <property type="molecule type" value="Genomic_DNA"/>
</dbReference>
<dbReference type="GeneID" id="26516911"/>
<evidence type="ECO:0000259" key="1">
    <source>
        <dbReference type="Pfam" id="PF24043"/>
    </source>
</evidence>